<keyword evidence="2" id="KW-1185">Reference proteome</keyword>
<reference evidence="1 2" key="1">
    <citation type="journal article" date="2018" name="Front. Plant Sci.">
        <title>Red Clover (Trifolium pratense) and Zigzag Clover (T. medium) - A Picture of Genomic Similarities and Differences.</title>
        <authorList>
            <person name="Dluhosova J."/>
            <person name="Istvanek J."/>
            <person name="Nedelnik J."/>
            <person name="Repkova J."/>
        </authorList>
    </citation>
    <scope>NUCLEOTIDE SEQUENCE [LARGE SCALE GENOMIC DNA]</scope>
    <source>
        <strain evidence="2">cv. 10/8</strain>
        <tissue evidence="1">Leaf</tissue>
    </source>
</reference>
<feature type="non-terminal residue" evidence="1">
    <location>
        <position position="1"/>
    </location>
</feature>
<name>A0A392WAH6_9FABA</name>
<evidence type="ECO:0000313" key="2">
    <source>
        <dbReference type="Proteomes" id="UP000265520"/>
    </source>
</evidence>
<accession>A0A392WAH6</accession>
<organism evidence="1 2">
    <name type="scientific">Trifolium medium</name>
    <dbReference type="NCBI Taxonomy" id="97028"/>
    <lineage>
        <taxon>Eukaryota</taxon>
        <taxon>Viridiplantae</taxon>
        <taxon>Streptophyta</taxon>
        <taxon>Embryophyta</taxon>
        <taxon>Tracheophyta</taxon>
        <taxon>Spermatophyta</taxon>
        <taxon>Magnoliopsida</taxon>
        <taxon>eudicotyledons</taxon>
        <taxon>Gunneridae</taxon>
        <taxon>Pentapetalae</taxon>
        <taxon>rosids</taxon>
        <taxon>fabids</taxon>
        <taxon>Fabales</taxon>
        <taxon>Fabaceae</taxon>
        <taxon>Papilionoideae</taxon>
        <taxon>50 kb inversion clade</taxon>
        <taxon>NPAAA clade</taxon>
        <taxon>Hologalegina</taxon>
        <taxon>IRL clade</taxon>
        <taxon>Trifolieae</taxon>
        <taxon>Trifolium</taxon>
    </lineage>
</organism>
<protein>
    <submittedName>
        <fullName evidence="1">Uncharacterized protein</fullName>
    </submittedName>
</protein>
<comment type="caution">
    <text evidence="1">The sequence shown here is derived from an EMBL/GenBank/DDBJ whole genome shotgun (WGS) entry which is preliminary data.</text>
</comment>
<dbReference type="EMBL" id="LXQA011406934">
    <property type="protein sequence ID" value="MCI96141.1"/>
    <property type="molecule type" value="Genomic_DNA"/>
</dbReference>
<proteinExistence type="predicted"/>
<dbReference type="Proteomes" id="UP000265520">
    <property type="component" value="Unassembled WGS sequence"/>
</dbReference>
<evidence type="ECO:0000313" key="1">
    <source>
        <dbReference type="EMBL" id="MCI96141.1"/>
    </source>
</evidence>
<dbReference type="AlphaFoldDB" id="A0A392WAH6"/>
<sequence>TTHVVNTRCAWAPAPTPGREQTELSPALQAWAPASTPGREQAESPKTHDFLTSCDRDFKTYSTPCI</sequence>